<organism evidence="2 3">
    <name type="scientific">Tuber magnatum</name>
    <name type="common">white Piedmont truffle</name>
    <dbReference type="NCBI Taxonomy" id="42249"/>
    <lineage>
        <taxon>Eukaryota</taxon>
        <taxon>Fungi</taxon>
        <taxon>Dikarya</taxon>
        <taxon>Ascomycota</taxon>
        <taxon>Pezizomycotina</taxon>
        <taxon>Pezizomycetes</taxon>
        <taxon>Pezizales</taxon>
        <taxon>Tuberaceae</taxon>
        <taxon>Tuber</taxon>
    </lineage>
</organism>
<evidence type="ECO:0000313" key="2">
    <source>
        <dbReference type="EMBL" id="PWW73478.1"/>
    </source>
</evidence>
<dbReference type="Proteomes" id="UP000246991">
    <property type="component" value="Unassembled WGS sequence"/>
</dbReference>
<sequence>MCSLPLPARLLRDDLYIPPHPRNIRPGISSVPNHTRRTTHDQTESLISNRGPGRAYYPFQEVRDNRPFPNRPGYLNDNFHTGFFQSHHVTIPNPGPLGLAANNPDEHDPFGAAPTAIADPYIRSSTLLVSRETPTCREGDRQQDGNTDPPCNQDSDVGVRRTLNGNP</sequence>
<accession>A0A317SGW9</accession>
<feature type="region of interest" description="Disordered" evidence="1">
    <location>
        <begin position="128"/>
        <end position="167"/>
    </location>
</feature>
<gene>
    <name evidence="2" type="ORF">C7212DRAFT_347313</name>
</gene>
<feature type="region of interest" description="Disordered" evidence="1">
    <location>
        <begin position="22"/>
        <end position="53"/>
    </location>
</feature>
<proteinExistence type="predicted"/>
<reference evidence="2 3" key="1">
    <citation type="submission" date="2018-03" db="EMBL/GenBank/DDBJ databases">
        <title>Genomes of Pezizomycetes fungi and the evolution of truffles.</title>
        <authorList>
            <person name="Murat C."/>
            <person name="Payen T."/>
            <person name="Noel B."/>
            <person name="Kuo A."/>
            <person name="Martin F.M."/>
        </authorList>
    </citation>
    <scope>NUCLEOTIDE SEQUENCE [LARGE SCALE GENOMIC DNA]</scope>
    <source>
        <strain evidence="2">091103-1</strain>
    </source>
</reference>
<name>A0A317SGW9_9PEZI</name>
<dbReference type="AlphaFoldDB" id="A0A317SGW9"/>
<feature type="compositionally biased region" description="Polar residues" evidence="1">
    <location>
        <begin position="144"/>
        <end position="155"/>
    </location>
</feature>
<evidence type="ECO:0000256" key="1">
    <source>
        <dbReference type="SAM" id="MobiDB-lite"/>
    </source>
</evidence>
<protein>
    <submittedName>
        <fullName evidence="2">Uncharacterized protein</fullName>
    </submittedName>
</protein>
<dbReference type="EMBL" id="PYWC01000079">
    <property type="protein sequence ID" value="PWW73478.1"/>
    <property type="molecule type" value="Genomic_DNA"/>
</dbReference>
<keyword evidence="3" id="KW-1185">Reference proteome</keyword>
<evidence type="ECO:0000313" key="3">
    <source>
        <dbReference type="Proteomes" id="UP000246991"/>
    </source>
</evidence>
<feature type="compositionally biased region" description="Basic and acidic residues" evidence="1">
    <location>
        <begin position="134"/>
        <end position="143"/>
    </location>
</feature>
<comment type="caution">
    <text evidence="2">The sequence shown here is derived from an EMBL/GenBank/DDBJ whole genome shotgun (WGS) entry which is preliminary data.</text>
</comment>